<feature type="transmembrane region" description="Helical" evidence="5">
    <location>
        <begin position="411"/>
        <end position="433"/>
    </location>
</feature>
<feature type="transmembrane region" description="Helical" evidence="5">
    <location>
        <begin position="145"/>
        <end position="162"/>
    </location>
</feature>
<comment type="subcellular location">
    <subcellularLocation>
        <location evidence="1">Membrane</location>
        <topology evidence="1">Multi-pass membrane protein</topology>
    </subcellularLocation>
</comment>
<evidence type="ECO:0000256" key="2">
    <source>
        <dbReference type="ARBA" id="ARBA00022692"/>
    </source>
</evidence>
<dbReference type="GO" id="GO:0046873">
    <property type="term" value="F:metal ion transmembrane transporter activity"/>
    <property type="evidence" value="ECO:0007669"/>
    <property type="project" value="InterPro"/>
</dbReference>
<name>A0A0F9WGB5_9ZZZZ</name>
<sequence length="434" mass="47935">MLRRAYYRTIAEKYDIRRHVKKKNTMEKSRLIERWRATGPGLVMAAAAVGASHLVASTQAGALFGWQLLWLIVLVNVLKYPFFRFGVQYTLWHNKSLVEGYQGKGRGWLIAFTALNLIAAVVNTAGVLLLTASLLQYFIPGNLSLTLLCLLLLAVCLLILLAGHYRVLDGLSRALMLVLTICTLIAVAIAWQNGPMAPADYVSPSPWQLSALAFIVATMGWMPVPIELSAINSMWLRSKQKLTRVSLSDGLFDFNLGYAVAVILAVVFVALGALLQHGTEQEIAMAGAAFAQQLVAMYATTIGDWARLFIAFIAFMCMFGTTLAVLDGYARTLDESFHLLRNRDGERRSWTLTAWIVAQAAAGMAIILFFQSALSPMLTFAMTLAFLTTPFFAWLNFSLVRGKGISAGMNILAWIGMVYLTAFSLGFLVWYLMN</sequence>
<dbReference type="Pfam" id="PF01566">
    <property type="entry name" value="Nramp"/>
    <property type="match status" value="1"/>
</dbReference>
<keyword evidence="3 5" id="KW-1133">Transmembrane helix</keyword>
<protein>
    <submittedName>
        <fullName evidence="6">Uncharacterized protein</fullName>
    </submittedName>
</protein>
<feature type="transmembrane region" description="Helical" evidence="5">
    <location>
        <begin position="174"/>
        <end position="191"/>
    </location>
</feature>
<feature type="transmembrane region" description="Helical" evidence="5">
    <location>
        <begin position="68"/>
        <end position="87"/>
    </location>
</feature>
<proteinExistence type="predicted"/>
<organism evidence="6">
    <name type="scientific">marine sediment metagenome</name>
    <dbReference type="NCBI Taxonomy" id="412755"/>
    <lineage>
        <taxon>unclassified sequences</taxon>
        <taxon>metagenomes</taxon>
        <taxon>ecological metagenomes</taxon>
    </lineage>
</organism>
<keyword evidence="4 5" id="KW-0472">Membrane</keyword>
<reference evidence="6" key="1">
    <citation type="journal article" date="2015" name="Nature">
        <title>Complex archaea that bridge the gap between prokaryotes and eukaryotes.</title>
        <authorList>
            <person name="Spang A."/>
            <person name="Saw J.H."/>
            <person name="Jorgensen S.L."/>
            <person name="Zaremba-Niedzwiedzka K."/>
            <person name="Martijn J."/>
            <person name="Lind A.E."/>
            <person name="van Eijk R."/>
            <person name="Schleper C."/>
            <person name="Guy L."/>
            <person name="Ettema T.J."/>
        </authorList>
    </citation>
    <scope>NUCLEOTIDE SEQUENCE</scope>
</reference>
<comment type="caution">
    <text evidence="6">The sequence shown here is derived from an EMBL/GenBank/DDBJ whole genome shotgun (WGS) entry which is preliminary data.</text>
</comment>
<feature type="transmembrane region" description="Helical" evidence="5">
    <location>
        <begin position="37"/>
        <end position="56"/>
    </location>
</feature>
<keyword evidence="2 5" id="KW-0812">Transmembrane</keyword>
<evidence type="ECO:0000256" key="3">
    <source>
        <dbReference type="ARBA" id="ARBA00022989"/>
    </source>
</evidence>
<accession>A0A0F9WGB5</accession>
<dbReference type="EMBL" id="LAZR01000002">
    <property type="protein sequence ID" value="KKO11518.1"/>
    <property type="molecule type" value="Genomic_DNA"/>
</dbReference>
<evidence type="ECO:0000256" key="5">
    <source>
        <dbReference type="SAM" id="Phobius"/>
    </source>
</evidence>
<gene>
    <name evidence="6" type="ORF">LCGC14_0010110</name>
</gene>
<feature type="transmembrane region" description="Helical" evidence="5">
    <location>
        <begin position="256"/>
        <end position="275"/>
    </location>
</feature>
<evidence type="ECO:0000256" key="1">
    <source>
        <dbReference type="ARBA" id="ARBA00004141"/>
    </source>
</evidence>
<feature type="transmembrane region" description="Helical" evidence="5">
    <location>
        <begin position="211"/>
        <end position="235"/>
    </location>
</feature>
<feature type="transmembrane region" description="Helical" evidence="5">
    <location>
        <begin position="377"/>
        <end position="399"/>
    </location>
</feature>
<dbReference type="InterPro" id="IPR001046">
    <property type="entry name" value="NRAMP_fam"/>
</dbReference>
<feature type="transmembrane region" description="Helical" evidence="5">
    <location>
        <begin position="350"/>
        <end position="371"/>
    </location>
</feature>
<dbReference type="AlphaFoldDB" id="A0A0F9WGB5"/>
<feature type="transmembrane region" description="Helical" evidence="5">
    <location>
        <begin position="108"/>
        <end position="139"/>
    </location>
</feature>
<dbReference type="GO" id="GO:0016020">
    <property type="term" value="C:membrane"/>
    <property type="evidence" value="ECO:0007669"/>
    <property type="project" value="UniProtKB-SubCell"/>
</dbReference>
<feature type="transmembrane region" description="Helical" evidence="5">
    <location>
        <begin position="305"/>
        <end position="329"/>
    </location>
</feature>
<evidence type="ECO:0000313" key="6">
    <source>
        <dbReference type="EMBL" id="KKO11518.1"/>
    </source>
</evidence>
<evidence type="ECO:0000256" key="4">
    <source>
        <dbReference type="ARBA" id="ARBA00023136"/>
    </source>
</evidence>